<evidence type="ECO:0000313" key="4">
    <source>
        <dbReference type="Proteomes" id="UP001596445"/>
    </source>
</evidence>
<keyword evidence="1" id="KW-0812">Transmembrane</keyword>
<dbReference type="AlphaFoldDB" id="A0ABD5W7E1"/>
<keyword evidence="1" id="KW-1133">Transmembrane helix</keyword>
<keyword evidence="4" id="KW-1185">Reference proteome</keyword>
<protein>
    <submittedName>
        <fullName evidence="3">YgaP-like transmembrane domain</fullName>
    </submittedName>
</protein>
<organism evidence="3 4">
    <name type="scientific">Halovenus salina</name>
    <dbReference type="NCBI Taxonomy" id="1510225"/>
    <lineage>
        <taxon>Archaea</taxon>
        <taxon>Methanobacteriati</taxon>
        <taxon>Methanobacteriota</taxon>
        <taxon>Stenosarchaea group</taxon>
        <taxon>Halobacteria</taxon>
        <taxon>Halobacteriales</taxon>
        <taxon>Haloarculaceae</taxon>
        <taxon>Halovenus</taxon>
    </lineage>
</organism>
<evidence type="ECO:0000256" key="1">
    <source>
        <dbReference type="SAM" id="Phobius"/>
    </source>
</evidence>
<evidence type="ECO:0000313" key="3">
    <source>
        <dbReference type="EMBL" id="MFC7058642.1"/>
    </source>
</evidence>
<feature type="transmembrane region" description="Helical" evidence="1">
    <location>
        <begin position="38"/>
        <end position="55"/>
    </location>
</feature>
<dbReference type="InterPro" id="IPR021309">
    <property type="entry name" value="YgaP-like_TM"/>
</dbReference>
<feature type="domain" description="Inner membrane protein YgaP-like transmembrane" evidence="2">
    <location>
        <begin position="1"/>
        <end position="70"/>
    </location>
</feature>
<dbReference type="EMBL" id="JBHSZI010000001">
    <property type="protein sequence ID" value="MFC7058642.1"/>
    <property type="molecule type" value="Genomic_DNA"/>
</dbReference>
<evidence type="ECO:0000259" key="2">
    <source>
        <dbReference type="Pfam" id="PF11127"/>
    </source>
</evidence>
<reference evidence="3 4" key="1">
    <citation type="journal article" date="2019" name="Int. J. Syst. Evol. Microbiol.">
        <title>The Global Catalogue of Microorganisms (GCM) 10K type strain sequencing project: providing services to taxonomists for standard genome sequencing and annotation.</title>
        <authorList>
            <consortium name="The Broad Institute Genomics Platform"/>
            <consortium name="The Broad Institute Genome Sequencing Center for Infectious Disease"/>
            <person name="Wu L."/>
            <person name="Ma J."/>
        </authorList>
    </citation>
    <scope>NUCLEOTIDE SEQUENCE [LARGE SCALE GENOMIC DNA]</scope>
    <source>
        <strain evidence="3 4">JCM 30072</strain>
    </source>
</reference>
<dbReference type="Proteomes" id="UP001596445">
    <property type="component" value="Unassembled WGS sequence"/>
</dbReference>
<dbReference type="Pfam" id="PF11127">
    <property type="entry name" value="YgaP-like_TM"/>
    <property type="match status" value="1"/>
</dbReference>
<sequence>MEQNVGGFDRTARLVAGPILAVVGLLIVAGVVSAALPLGAALLLVGVVLLGTGLTQRCIINQVLGVNTCNV</sequence>
<gene>
    <name evidence="3" type="ORF">ACFQQG_11200</name>
</gene>
<dbReference type="GeneID" id="76630659"/>
<feature type="transmembrane region" description="Helical" evidence="1">
    <location>
        <begin position="12"/>
        <end position="32"/>
    </location>
</feature>
<dbReference type="RefSeq" id="WP_267161360.1">
    <property type="nucleotide sequence ID" value="NZ_CP112972.1"/>
</dbReference>
<proteinExistence type="predicted"/>
<accession>A0ABD5W7E1</accession>
<comment type="caution">
    <text evidence="3">The sequence shown here is derived from an EMBL/GenBank/DDBJ whole genome shotgun (WGS) entry which is preliminary data.</text>
</comment>
<name>A0ABD5W7E1_9EURY</name>
<keyword evidence="1" id="KW-0472">Membrane</keyword>